<sequence>MGMLRSAGLSASAVATAILLIGCAANSTIPAEAPGAVSGWSRADDFPLSARTEPTLGWSGSEVLVIGGDTGPPCPRTADCGWTALARDGAAFDPISGTWREIRDAPIEIPPSSAAFVSDRLFISVVGATGEVSLVSYDVHADRWNTWDTPDRLPRALVADGDRVLFVSGTDEQGISADLVLDVMSGEWSELPPDPLGPAFDRTITATPAGLVLTAKELVAAPGSDGPSLTTAALYDRQTGGWSRLPDTGQIGGWHWMWTGSRLVDPQLGGADGGRVGNWQRTYPYGGSLALPTGAWSPLPDPPEPLQNAWLRDVVTSSGRFALSDGYLYDDALSSWTAVGEPEDAQHDGGPAIWAAEKLVVVGETDGTASGGTVSRTTWIYTPPPERHR</sequence>
<gene>
    <name evidence="2" type="ORF">KEC57_17280</name>
</gene>
<evidence type="ECO:0000256" key="1">
    <source>
        <dbReference type="SAM" id="SignalP"/>
    </source>
</evidence>
<dbReference type="SUPFAM" id="SSF117281">
    <property type="entry name" value="Kelch motif"/>
    <property type="match status" value="1"/>
</dbReference>
<dbReference type="RefSeq" id="WP_229385941.1">
    <property type="nucleotide sequence ID" value="NZ_JAGTTN010000008.1"/>
</dbReference>
<feature type="signal peptide" evidence="1">
    <location>
        <begin position="1"/>
        <end position="24"/>
    </location>
</feature>
<dbReference type="PROSITE" id="PS51257">
    <property type="entry name" value="PROKAR_LIPOPROTEIN"/>
    <property type="match status" value="1"/>
</dbReference>
<feature type="chain" id="PRO_5040790953" description="Galactose oxidase" evidence="1">
    <location>
        <begin position="25"/>
        <end position="389"/>
    </location>
</feature>
<dbReference type="AlphaFoldDB" id="A0A9X1S581"/>
<comment type="caution">
    <text evidence="2">The sequence shown here is derived from an EMBL/GenBank/DDBJ whole genome shotgun (WGS) entry which is preliminary data.</text>
</comment>
<dbReference type="InterPro" id="IPR015915">
    <property type="entry name" value="Kelch-typ_b-propeller"/>
</dbReference>
<organism evidence="2 3">
    <name type="scientific">Microbacterium allomyrinae</name>
    <dbReference type="NCBI Taxonomy" id="2830666"/>
    <lineage>
        <taxon>Bacteria</taxon>
        <taxon>Bacillati</taxon>
        <taxon>Actinomycetota</taxon>
        <taxon>Actinomycetes</taxon>
        <taxon>Micrococcales</taxon>
        <taxon>Microbacteriaceae</taxon>
        <taxon>Microbacterium</taxon>
    </lineage>
</organism>
<evidence type="ECO:0000313" key="3">
    <source>
        <dbReference type="Proteomes" id="UP001139354"/>
    </source>
</evidence>
<proteinExistence type="predicted"/>
<dbReference type="Gene3D" id="2.120.10.80">
    <property type="entry name" value="Kelch-type beta propeller"/>
    <property type="match status" value="2"/>
</dbReference>
<dbReference type="EMBL" id="JAGTTN010000008">
    <property type="protein sequence ID" value="MCC2033943.1"/>
    <property type="molecule type" value="Genomic_DNA"/>
</dbReference>
<name>A0A9X1S581_9MICO</name>
<evidence type="ECO:0000313" key="2">
    <source>
        <dbReference type="EMBL" id="MCC2033943.1"/>
    </source>
</evidence>
<accession>A0A9X1S581</accession>
<keyword evidence="1" id="KW-0732">Signal</keyword>
<dbReference type="Proteomes" id="UP001139354">
    <property type="component" value="Unassembled WGS sequence"/>
</dbReference>
<protein>
    <recommendedName>
        <fullName evidence="4">Galactose oxidase</fullName>
    </recommendedName>
</protein>
<keyword evidence="3" id="KW-1185">Reference proteome</keyword>
<reference evidence="2" key="1">
    <citation type="submission" date="2021-04" db="EMBL/GenBank/DDBJ databases">
        <title>Microbacterium tenobrionis sp. nov. and Microbacterium allomyrinae sp. nov., isolated from larvae of Tenobrio molitor and Allomyrina dichotoma, respectively.</title>
        <authorList>
            <person name="Lee S.D."/>
        </authorList>
    </citation>
    <scope>NUCLEOTIDE SEQUENCE</scope>
    <source>
        <strain evidence="2">BWT-G7</strain>
    </source>
</reference>
<evidence type="ECO:0008006" key="4">
    <source>
        <dbReference type="Google" id="ProtNLM"/>
    </source>
</evidence>